<evidence type="ECO:0000256" key="10">
    <source>
        <dbReference type="ARBA" id="ARBA00042775"/>
    </source>
</evidence>
<keyword evidence="5" id="KW-1133">Transmembrane helix</keyword>
<comment type="subcellular location">
    <subcellularLocation>
        <location evidence="1">Cell inner membrane</location>
        <topology evidence="1">Single-pass type II membrane protein</topology>
        <orientation evidence="1">Periplasmic side</orientation>
    </subcellularLocation>
</comment>
<dbReference type="Gene3D" id="3.10.50.40">
    <property type="match status" value="1"/>
</dbReference>
<evidence type="ECO:0000256" key="6">
    <source>
        <dbReference type="ARBA" id="ARBA00023136"/>
    </source>
</evidence>
<name>A0A0F8Y0C4_9ZZZZ</name>
<dbReference type="SUPFAM" id="SSF109998">
    <property type="entry name" value="Triger factor/SurA peptide-binding domain-like"/>
    <property type="match status" value="1"/>
</dbReference>
<dbReference type="GO" id="GO:0003755">
    <property type="term" value="F:peptidyl-prolyl cis-trans isomerase activity"/>
    <property type="evidence" value="ECO:0007669"/>
    <property type="project" value="InterPro"/>
</dbReference>
<accession>A0A0F8Y0C4</accession>
<keyword evidence="6" id="KW-0472">Membrane</keyword>
<dbReference type="Pfam" id="PF00639">
    <property type="entry name" value="Rotamase"/>
    <property type="match status" value="1"/>
</dbReference>
<evidence type="ECO:0000256" key="3">
    <source>
        <dbReference type="ARBA" id="ARBA00022519"/>
    </source>
</evidence>
<dbReference type="PROSITE" id="PS01096">
    <property type="entry name" value="PPIC_PPIASE_1"/>
    <property type="match status" value="1"/>
</dbReference>
<gene>
    <name evidence="12" type="ORF">LCGC14_2879960</name>
</gene>
<dbReference type="AlphaFoldDB" id="A0A0F8Y0C4"/>
<dbReference type="SUPFAM" id="SSF54534">
    <property type="entry name" value="FKBP-like"/>
    <property type="match status" value="1"/>
</dbReference>
<evidence type="ECO:0000259" key="11">
    <source>
        <dbReference type="PROSITE" id="PS50198"/>
    </source>
</evidence>
<comment type="caution">
    <text evidence="12">The sequence shown here is derived from an EMBL/GenBank/DDBJ whole genome shotgun (WGS) entry which is preliminary data.</text>
</comment>
<evidence type="ECO:0000313" key="12">
    <source>
        <dbReference type="EMBL" id="KKK74817.1"/>
    </source>
</evidence>
<reference evidence="12" key="1">
    <citation type="journal article" date="2015" name="Nature">
        <title>Complex archaea that bridge the gap between prokaryotes and eukaryotes.</title>
        <authorList>
            <person name="Spang A."/>
            <person name="Saw J.H."/>
            <person name="Jorgensen S.L."/>
            <person name="Zaremba-Niedzwiedzka K."/>
            <person name="Martijn J."/>
            <person name="Lind A.E."/>
            <person name="van Eijk R."/>
            <person name="Schleper C."/>
            <person name="Guy L."/>
            <person name="Ettema T.J."/>
        </authorList>
    </citation>
    <scope>NUCLEOTIDE SEQUENCE</scope>
</reference>
<dbReference type="InterPro" id="IPR023058">
    <property type="entry name" value="PPIase_PpiC_CS"/>
</dbReference>
<evidence type="ECO:0000256" key="5">
    <source>
        <dbReference type="ARBA" id="ARBA00022989"/>
    </source>
</evidence>
<dbReference type="InterPro" id="IPR052029">
    <property type="entry name" value="PpiD_chaperone"/>
</dbReference>
<keyword evidence="2" id="KW-1003">Cell membrane</keyword>
<dbReference type="InterPro" id="IPR027304">
    <property type="entry name" value="Trigger_fact/SurA_dom_sf"/>
</dbReference>
<evidence type="ECO:0000256" key="1">
    <source>
        <dbReference type="ARBA" id="ARBA00004382"/>
    </source>
</evidence>
<dbReference type="InterPro" id="IPR000297">
    <property type="entry name" value="PPIase_PpiC"/>
</dbReference>
<keyword evidence="4" id="KW-0812">Transmembrane</keyword>
<dbReference type="Pfam" id="PF13624">
    <property type="entry name" value="SurA_N_3"/>
    <property type="match status" value="1"/>
</dbReference>
<comment type="similarity">
    <text evidence="8">Belongs to the PpiD chaperone family.</text>
</comment>
<dbReference type="Gene3D" id="1.10.4030.10">
    <property type="entry name" value="Porin chaperone SurA, peptide-binding domain"/>
    <property type="match status" value="1"/>
</dbReference>
<evidence type="ECO:0000256" key="8">
    <source>
        <dbReference type="ARBA" id="ARBA00038408"/>
    </source>
</evidence>
<keyword evidence="7" id="KW-0143">Chaperone</keyword>
<protein>
    <recommendedName>
        <fullName evidence="9">Periplasmic chaperone PpiD</fullName>
    </recommendedName>
    <alternativeName>
        <fullName evidence="10">Periplasmic folding chaperone</fullName>
    </alternativeName>
</protein>
<dbReference type="EMBL" id="LAZR01056139">
    <property type="protein sequence ID" value="KKK74817.1"/>
    <property type="molecule type" value="Genomic_DNA"/>
</dbReference>
<evidence type="ECO:0000256" key="9">
    <source>
        <dbReference type="ARBA" id="ARBA00040743"/>
    </source>
</evidence>
<dbReference type="GO" id="GO:0005886">
    <property type="term" value="C:plasma membrane"/>
    <property type="evidence" value="ECO:0007669"/>
    <property type="project" value="UniProtKB-SubCell"/>
</dbReference>
<evidence type="ECO:0000256" key="7">
    <source>
        <dbReference type="ARBA" id="ARBA00023186"/>
    </source>
</evidence>
<dbReference type="InterPro" id="IPR046357">
    <property type="entry name" value="PPIase_dom_sf"/>
</dbReference>
<feature type="non-terminal residue" evidence="12">
    <location>
        <position position="373"/>
    </location>
</feature>
<dbReference type="PANTHER" id="PTHR47529:SF1">
    <property type="entry name" value="PERIPLASMIC CHAPERONE PPID"/>
    <property type="match status" value="1"/>
</dbReference>
<dbReference type="PANTHER" id="PTHR47529">
    <property type="entry name" value="PEPTIDYL-PROLYL CIS-TRANS ISOMERASE D"/>
    <property type="match status" value="1"/>
</dbReference>
<sequence>MVMLKVMRKKIRIILWGTIILVIPTFILAGALVGLKERRLNLVASVNKKGITREAYYKEVKRLYREMRERMGDEFNEEIVKSLNLEEVVVNNLIRRELLLQEARREKIGVSDQELREEIKSHPAFQKEGRFDKETYFALLDWLGYTPQKFEEEMSKEISITKLKNLILDGIEISKKEIRDEYLKRNEEIEIEYLLIAPAKEVKVDEKEIEKYYQENKESYRIPEKIRVRHILIKGREARERIKEIKRRLEEGEGFESLAKEFSQCPSKEKGGDMGFFTRGNMAEELERVAFGLKKGQISRLVKSRFGYHIIKLEERKESHIPPLDEVRERIKRTLKEVRGWEIAKEKAQEIASGIGKEELEVLAKRFSLEIKG</sequence>
<organism evidence="12">
    <name type="scientific">marine sediment metagenome</name>
    <dbReference type="NCBI Taxonomy" id="412755"/>
    <lineage>
        <taxon>unclassified sequences</taxon>
        <taxon>metagenomes</taxon>
        <taxon>ecological metagenomes</taxon>
    </lineage>
</organism>
<keyword evidence="3" id="KW-0997">Cell inner membrane</keyword>
<evidence type="ECO:0000256" key="4">
    <source>
        <dbReference type="ARBA" id="ARBA00022692"/>
    </source>
</evidence>
<dbReference type="PROSITE" id="PS50198">
    <property type="entry name" value="PPIC_PPIASE_2"/>
    <property type="match status" value="1"/>
</dbReference>
<evidence type="ECO:0000256" key="2">
    <source>
        <dbReference type="ARBA" id="ARBA00022475"/>
    </source>
</evidence>
<proteinExistence type="inferred from homology"/>
<feature type="domain" description="PpiC" evidence="11">
    <location>
        <begin position="223"/>
        <end position="315"/>
    </location>
</feature>